<keyword evidence="3" id="KW-1185">Reference proteome</keyword>
<evidence type="ECO:0000313" key="2">
    <source>
        <dbReference type="EMBL" id="THH08549.1"/>
    </source>
</evidence>
<evidence type="ECO:0000313" key="3">
    <source>
        <dbReference type="Proteomes" id="UP000310158"/>
    </source>
</evidence>
<feature type="region of interest" description="Disordered" evidence="1">
    <location>
        <begin position="112"/>
        <end position="131"/>
    </location>
</feature>
<dbReference type="AlphaFoldDB" id="A0A4S4LAC9"/>
<accession>A0A4S4LAC9</accession>
<name>A0A4S4LAC9_9AGAM</name>
<protein>
    <submittedName>
        <fullName evidence="2">Uncharacterized protein</fullName>
    </submittedName>
</protein>
<reference evidence="2 3" key="1">
    <citation type="submission" date="2019-02" db="EMBL/GenBank/DDBJ databases">
        <title>Genome sequencing of the rare red list fungi Bondarzewia mesenterica.</title>
        <authorList>
            <person name="Buettner E."/>
            <person name="Kellner H."/>
        </authorList>
    </citation>
    <scope>NUCLEOTIDE SEQUENCE [LARGE SCALE GENOMIC DNA]</scope>
    <source>
        <strain evidence="2 3">DSM 108281</strain>
    </source>
</reference>
<dbReference type="EMBL" id="SGPL01000690">
    <property type="protein sequence ID" value="THH08549.1"/>
    <property type="molecule type" value="Genomic_DNA"/>
</dbReference>
<organism evidence="2 3">
    <name type="scientific">Bondarzewia mesenterica</name>
    <dbReference type="NCBI Taxonomy" id="1095465"/>
    <lineage>
        <taxon>Eukaryota</taxon>
        <taxon>Fungi</taxon>
        <taxon>Dikarya</taxon>
        <taxon>Basidiomycota</taxon>
        <taxon>Agaricomycotina</taxon>
        <taxon>Agaricomycetes</taxon>
        <taxon>Russulales</taxon>
        <taxon>Bondarzewiaceae</taxon>
        <taxon>Bondarzewia</taxon>
    </lineage>
</organism>
<evidence type="ECO:0000256" key="1">
    <source>
        <dbReference type="SAM" id="MobiDB-lite"/>
    </source>
</evidence>
<sequence length="138" mass="15080">MVTRMSALRLWRHTLRCKPSSAPSSRCRQFSTAQRLQQAQDKPASHAQFYSELVPGMIPIALLGSAVYIGLQLLQSRLSHEKYLEEALARVNALEAQVDGLLAERGARSKDVPNADARAATSPTSGASGPGGWFGRFW</sequence>
<dbReference type="Proteomes" id="UP000310158">
    <property type="component" value="Unassembled WGS sequence"/>
</dbReference>
<comment type="caution">
    <text evidence="2">The sequence shown here is derived from an EMBL/GenBank/DDBJ whole genome shotgun (WGS) entry which is preliminary data.</text>
</comment>
<proteinExistence type="predicted"/>
<dbReference type="OrthoDB" id="3359404at2759"/>
<gene>
    <name evidence="2" type="ORF">EW146_g8954</name>
</gene>